<name>A0A6A6BZ52_ZASCE</name>
<dbReference type="AlphaFoldDB" id="A0A6A6BZ52"/>
<dbReference type="OrthoDB" id="64477at2759"/>
<reference evidence="2" key="1">
    <citation type="journal article" date="2020" name="Stud. Mycol.">
        <title>101 Dothideomycetes genomes: a test case for predicting lifestyles and emergence of pathogens.</title>
        <authorList>
            <person name="Haridas S."/>
            <person name="Albert R."/>
            <person name="Binder M."/>
            <person name="Bloem J."/>
            <person name="Labutti K."/>
            <person name="Salamov A."/>
            <person name="Andreopoulos B."/>
            <person name="Baker S."/>
            <person name="Barry K."/>
            <person name="Bills G."/>
            <person name="Bluhm B."/>
            <person name="Cannon C."/>
            <person name="Castanera R."/>
            <person name="Culley D."/>
            <person name="Daum C."/>
            <person name="Ezra D."/>
            <person name="Gonzalez J."/>
            <person name="Henrissat B."/>
            <person name="Kuo A."/>
            <person name="Liang C."/>
            <person name="Lipzen A."/>
            <person name="Lutzoni F."/>
            <person name="Magnuson J."/>
            <person name="Mondo S."/>
            <person name="Nolan M."/>
            <person name="Ohm R."/>
            <person name="Pangilinan J."/>
            <person name="Park H.-J."/>
            <person name="Ramirez L."/>
            <person name="Alfaro M."/>
            <person name="Sun H."/>
            <person name="Tritt A."/>
            <person name="Yoshinaga Y."/>
            <person name="Zwiers L.-H."/>
            <person name="Turgeon B."/>
            <person name="Goodwin S."/>
            <person name="Spatafora J."/>
            <person name="Crous P."/>
            <person name="Grigoriev I."/>
        </authorList>
    </citation>
    <scope>NUCLEOTIDE SEQUENCE</scope>
    <source>
        <strain evidence="2">ATCC 36951</strain>
    </source>
</reference>
<evidence type="ECO:0000313" key="3">
    <source>
        <dbReference type="Proteomes" id="UP000799537"/>
    </source>
</evidence>
<organism evidence="2 3">
    <name type="scientific">Zasmidium cellare ATCC 36951</name>
    <dbReference type="NCBI Taxonomy" id="1080233"/>
    <lineage>
        <taxon>Eukaryota</taxon>
        <taxon>Fungi</taxon>
        <taxon>Dikarya</taxon>
        <taxon>Ascomycota</taxon>
        <taxon>Pezizomycotina</taxon>
        <taxon>Dothideomycetes</taxon>
        <taxon>Dothideomycetidae</taxon>
        <taxon>Mycosphaerellales</taxon>
        <taxon>Mycosphaerellaceae</taxon>
        <taxon>Zasmidium</taxon>
    </lineage>
</organism>
<dbReference type="Gene3D" id="3.40.630.30">
    <property type="match status" value="1"/>
</dbReference>
<protein>
    <recommendedName>
        <fullName evidence="1">N-acetyltransferase domain-containing protein</fullName>
    </recommendedName>
</protein>
<dbReference type="Pfam" id="PF13302">
    <property type="entry name" value="Acetyltransf_3"/>
    <property type="match status" value="1"/>
</dbReference>
<dbReference type="GO" id="GO:0016747">
    <property type="term" value="F:acyltransferase activity, transferring groups other than amino-acyl groups"/>
    <property type="evidence" value="ECO:0007669"/>
    <property type="project" value="InterPro"/>
</dbReference>
<gene>
    <name evidence="2" type="ORF">M409DRAFT_29692</name>
</gene>
<dbReference type="PANTHER" id="PTHR43415:SF3">
    <property type="entry name" value="GNAT-FAMILY ACETYLTRANSFERASE"/>
    <property type="match status" value="1"/>
</dbReference>
<dbReference type="PROSITE" id="PS51186">
    <property type="entry name" value="GNAT"/>
    <property type="match status" value="1"/>
</dbReference>
<evidence type="ECO:0000259" key="1">
    <source>
        <dbReference type="PROSITE" id="PS51186"/>
    </source>
</evidence>
<feature type="domain" description="N-acetyltransferase" evidence="1">
    <location>
        <begin position="10"/>
        <end position="185"/>
    </location>
</feature>
<dbReference type="InterPro" id="IPR016181">
    <property type="entry name" value="Acyl_CoA_acyltransferase"/>
</dbReference>
<keyword evidence="3" id="KW-1185">Reference proteome</keyword>
<dbReference type="CDD" id="cd04301">
    <property type="entry name" value="NAT_SF"/>
    <property type="match status" value="1"/>
</dbReference>
<dbReference type="Proteomes" id="UP000799537">
    <property type="component" value="Unassembled WGS sequence"/>
</dbReference>
<evidence type="ECO:0000313" key="2">
    <source>
        <dbReference type="EMBL" id="KAF2159883.1"/>
    </source>
</evidence>
<dbReference type="PANTHER" id="PTHR43415">
    <property type="entry name" value="SPERMIDINE N(1)-ACETYLTRANSFERASE"/>
    <property type="match status" value="1"/>
</dbReference>
<dbReference type="SUPFAM" id="SSF55729">
    <property type="entry name" value="Acyl-CoA N-acyltransferases (Nat)"/>
    <property type="match status" value="1"/>
</dbReference>
<dbReference type="EMBL" id="ML993632">
    <property type="protein sequence ID" value="KAF2159883.1"/>
    <property type="molecule type" value="Genomic_DNA"/>
</dbReference>
<proteinExistence type="predicted"/>
<dbReference type="InterPro" id="IPR000182">
    <property type="entry name" value="GNAT_dom"/>
</dbReference>
<dbReference type="RefSeq" id="XP_033660772.1">
    <property type="nucleotide sequence ID" value="XM_033809583.1"/>
</dbReference>
<accession>A0A6A6BZ52</accession>
<sequence length="191" mass="21576">MANILASDHLIYRAIEHWDAPMLAQLHQDTQAHVTSTPFLPTPQGSAIAQTDLANFERCLLAAMICIKAPDGQSPDNAFPIGIISLKDPNLPGGRHLRSAKLGINLLPEYQNQGYGTEAVRWCLEWGFKQAGLHKIGTYVYEHNVPSMKLCEKVGFKLDGRMRDEVWFDGRFWDDLAYSMLEDEWKDRCGD</sequence>
<dbReference type="GeneID" id="54562855"/>